<keyword evidence="6" id="KW-0378">Hydrolase</keyword>
<dbReference type="GO" id="GO:0042626">
    <property type="term" value="F:ATPase-coupled transmembrane transporter activity"/>
    <property type="evidence" value="ECO:0007669"/>
    <property type="project" value="TreeGrafter"/>
</dbReference>
<evidence type="ECO:0000256" key="2">
    <source>
        <dbReference type="ARBA" id="ARBA00022840"/>
    </source>
</evidence>
<comment type="caution">
    <text evidence="6">The sequence shown here is derived from an EMBL/GenBank/DDBJ whole genome shotgun (WGS) entry which is preliminary data.</text>
</comment>
<keyword evidence="4" id="KW-0812">Transmembrane</keyword>
<keyword evidence="1" id="KW-0547">Nucleotide-binding</keyword>
<dbReference type="EMBL" id="MU155172">
    <property type="protein sequence ID" value="KAF9481923.1"/>
    <property type="molecule type" value="Genomic_DNA"/>
</dbReference>
<evidence type="ECO:0000259" key="5">
    <source>
        <dbReference type="PROSITE" id="PS50893"/>
    </source>
</evidence>
<name>A0A9P5Z5R6_9AGAR</name>
<dbReference type="InterPro" id="IPR027417">
    <property type="entry name" value="P-loop_NTPase"/>
</dbReference>
<sequence length="607" mass="67753">MTDSVIDEKNPKPSVLSDDESLVIEEQQWGVWRVRIASEPLRLRKLWINFLSAVPVYWRLAVDIFSISPYYLSVFVVCHILCGLEDAILLDQSNKLLRAAESGISSGNPDGRAIVSILVAYVLLSWLFSGITRDKFRRYLYNRVTGRFQLLLIKSNLQLDLPASQEQGSKHEGDADDASDALRHLILFFGTIIRSGSQLAFVAQMSEALGGPLFIFISLSHPIFSTYTSKSLWDTVCYGHINNSNYQRLHSLKNLAEGSVRQDIIAGGLADWIINEFQQAHHNLGDIQTIHPFKQTDSESSTSKSFLADLVLKFLQFTPTMTIFRAQSVGRDVTSLRFIYRSTDTMNIMTTGTTPYPTPAIDDDEKSPSSQGMGFDLRDLVVIVGTNGSGKSTLVRLLARLYDPDAGSVLIDNLPSSSYCADDLRAATALLSQDSNLYPLSLGENIGLGFHTPATDEDMVVQTARDGGAEEIVKKLKDGFQTVLDPVLHMFNVNLWQNKGHKMYKEMNALRQTINISGGERQRVVASRALMRIYSDKIKFIAVDEPTSALDAEAESNLFKTLLKYRNRKTMVFNGSILEVGTHDELMVKRGEYANLYDIQARAFSTT</sequence>
<feature type="transmembrane region" description="Helical" evidence="4">
    <location>
        <begin position="111"/>
        <end position="128"/>
    </location>
</feature>
<evidence type="ECO:0000256" key="1">
    <source>
        <dbReference type="ARBA" id="ARBA00022741"/>
    </source>
</evidence>
<protein>
    <submittedName>
        <fullName evidence="6">P-loop containing nucleoside triphosphate hydrolase protein</fullName>
    </submittedName>
</protein>
<dbReference type="InterPro" id="IPR039421">
    <property type="entry name" value="Type_1_exporter"/>
</dbReference>
<dbReference type="InterPro" id="IPR003439">
    <property type="entry name" value="ABC_transporter-like_ATP-bd"/>
</dbReference>
<evidence type="ECO:0000313" key="7">
    <source>
        <dbReference type="Proteomes" id="UP000807469"/>
    </source>
</evidence>
<evidence type="ECO:0000256" key="3">
    <source>
        <dbReference type="ARBA" id="ARBA00024363"/>
    </source>
</evidence>
<gene>
    <name evidence="6" type="ORF">BDN70DRAFT_892966</name>
</gene>
<keyword evidence="2" id="KW-0067">ATP-binding</keyword>
<dbReference type="Gene3D" id="3.40.50.300">
    <property type="entry name" value="P-loop containing nucleotide triphosphate hydrolases"/>
    <property type="match status" value="1"/>
</dbReference>
<dbReference type="SUPFAM" id="SSF52540">
    <property type="entry name" value="P-loop containing nucleoside triphosphate hydrolases"/>
    <property type="match status" value="1"/>
</dbReference>
<evidence type="ECO:0000313" key="6">
    <source>
        <dbReference type="EMBL" id="KAF9481923.1"/>
    </source>
</evidence>
<feature type="domain" description="ABC transporter" evidence="5">
    <location>
        <begin position="343"/>
        <end position="599"/>
    </location>
</feature>
<dbReference type="InterPro" id="IPR003593">
    <property type="entry name" value="AAA+_ATPase"/>
</dbReference>
<keyword evidence="4" id="KW-0472">Membrane</keyword>
<dbReference type="AlphaFoldDB" id="A0A9P5Z5R6"/>
<accession>A0A9P5Z5R6</accession>
<dbReference type="PANTHER" id="PTHR24221">
    <property type="entry name" value="ATP-BINDING CASSETTE SUB-FAMILY B"/>
    <property type="match status" value="1"/>
</dbReference>
<dbReference type="SMART" id="SM00382">
    <property type="entry name" value="AAA"/>
    <property type="match status" value="1"/>
</dbReference>
<keyword evidence="7" id="KW-1185">Reference proteome</keyword>
<dbReference type="PANTHER" id="PTHR24221:SF654">
    <property type="entry name" value="ATP-BINDING CASSETTE SUB-FAMILY B MEMBER 6"/>
    <property type="match status" value="1"/>
</dbReference>
<evidence type="ECO:0000256" key="4">
    <source>
        <dbReference type="SAM" id="Phobius"/>
    </source>
</evidence>
<dbReference type="Pfam" id="PF00005">
    <property type="entry name" value="ABC_tran"/>
    <property type="match status" value="1"/>
</dbReference>
<dbReference type="OrthoDB" id="6500128at2759"/>
<dbReference type="GO" id="GO:0005524">
    <property type="term" value="F:ATP binding"/>
    <property type="evidence" value="ECO:0007669"/>
    <property type="project" value="UniProtKB-KW"/>
</dbReference>
<dbReference type="PROSITE" id="PS50893">
    <property type="entry name" value="ABC_TRANSPORTER_2"/>
    <property type="match status" value="1"/>
</dbReference>
<reference evidence="6" key="1">
    <citation type="submission" date="2020-11" db="EMBL/GenBank/DDBJ databases">
        <authorList>
            <consortium name="DOE Joint Genome Institute"/>
            <person name="Ahrendt S."/>
            <person name="Riley R."/>
            <person name="Andreopoulos W."/>
            <person name="Labutti K."/>
            <person name="Pangilinan J."/>
            <person name="Ruiz-Duenas F.J."/>
            <person name="Barrasa J.M."/>
            <person name="Sanchez-Garcia M."/>
            <person name="Camarero S."/>
            <person name="Miyauchi S."/>
            <person name="Serrano A."/>
            <person name="Linde D."/>
            <person name="Babiker R."/>
            <person name="Drula E."/>
            <person name="Ayuso-Fernandez I."/>
            <person name="Pacheco R."/>
            <person name="Padilla G."/>
            <person name="Ferreira P."/>
            <person name="Barriuso J."/>
            <person name="Kellner H."/>
            <person name="Castanera R."/>
            <person name="Alfaro M."/>
            <person name="Ramirez L."/>
            <person name="Pisabarro A.G."/>
            <person name="Kuo A."/>
            <person name="Tritt A."/>
            <person name="Lipzen A."/>
            <person name="He G."/>
            <person name="Yan M."/>
            <person name="Ng V."/>
            <person name="Cullen D."/>
            <person name="Martin F."/>
            <person name="Rosso M.-N."/>
            <person name="Henrissat B."/>
            <person name="Hibbett D."/>
            <person name="Martinez A.T."/>
            <person name="Grigoriev I.V."/>
        </authorList>
    </citation>
    <scope>NUCLEOTIDE SEQUENCE</scope>
    <source>
        <strain evidence="6">CIRM-BRFM 674</strain>
    </source>
</reference>
<comment type="similarity">
    <text evidence="3">Belongs to the ABC transporter superfamily. ABCB family. Heavy Metal importer (TC 3.A.1.210) subfamily.</text>
</comment>
<dbReference type="GO" id="GO:0016887">
    <property type="term" value="F:ATP hydrolysis activity"/>
    <property type="evidence" value="ECO:0007669"/>
    <property type="project" value="InterPro"/>
</dbReference>
<keyword evidence="4" id="KW-1133">Transmembrane helix</keyword>
<dbReference type="Proteomes" id="UP000807469">
    <property type="component" value="Unassembled WGS sequence"/>
</dbReference>
<proteinExistence type="inferred from homology"/>
<organism evidence="6 7">
    <name type="scientific">Pholiota conissans</name>
    <dbReference type="NCBI Taxonomy" id="109636"/>
    <lineage>
        <taxon>Eukaryota</taxon>
        <taxon>Fungi</taxon>
        <taxon>Dikarya</taxon>
        <taxon>Basidiomycota</taxon>
        <taxon>Agaricomycotina</taxon>
        <taxon>Agaricomycetes</taxon>
        <taxon>Agaricomycetidae</taxon>
        <taxon>Agaricales</taxon>
        <taxon>Agaricineae</taxon>
        <taxon>Strophariaceae</taxon>
        <taxon>Pholiota</taxon>
    </lineage>
</organism>